<protein>
    <submittedName>
        <fullName evidence="1">Uncharacterized protein</fullName>
    </submittedName>
</protein>
<reference evidence="1" key="1">
    <citation type="journal article" date="2014" name="Int. J. Syst. Evol. Microbiol.">
        <title>Complete genome sequence of Corynebacterium casei LMG S-19264T (=DSM 44701T), isolated from a smear-ripened cheese.</title>
        <authorList>
            <consortium name="US DOE Joint Genome Institute (JGI-PGF)"/>
            <person name="Walter F."/>
            <person name="Albersmeier A."/>
            <person name="Kalinowski J."/>
            <person name="Ruckert C."/>
        </authorList>
    </citation>
    <scope>NUCLEOTIDE SEQUENCE</scope>
    <source>
        <strain evidence="1">CGMCC 1.15454</strain>
    </source>
</reference>
<dbReference type="EMBL" id="BMJD01000065">
    <property type="protein sequence ID" value="GGB61374.1"/>
    <property type="molecule type" value="Genomic_DNA"/>
</dbReference>
<evidence type="ECO:0000313" key="1">
    <source>
        <dbReference type="EMBL" id="GGB61374.1"/>
    </source>
</evidence>
<proteinExistence type="predicted"/>
<keyword evidence="2" id="KW-1185">Reference proteome</keyword>
<dbReference type="Proteomes" id="UP000621492">
    <property type="component" value="Unassembled WGS sequence"/>
</dbReference>
<gene>
    <name evidence="1" type="ORF">GCM10011409_43290</name>
</gene>
<comment type="caution">
    <text evidence="1">The sequence shown here is derived from an EMBL/GenBank/DDBJ whole genome shotgun (WGS) entry which is preliminary data.</text>
</comment>
<dbReference type="RefSeq" id="WP_188725879.1">
    <property type="nucleotide sequence ID" value="NZ_BMJD01000065.1"/>
</dbReference>
<accession>A0A9W5U2T4</accession>
<sequence length="64" mass="7531">MDFYKHFYKVIAKCPDLNPYMIYSSICEAIAESPFATKQDLIDLTNAYQEYKERVENERITSAI</sequence>
<evidence type="ECO:0000313" key="2">
    <source>
        <dbReference type="Proteomes" id="UP000621492"/>
    </source>
</evidence>
<name>A0A9W5U2T4_9BACI</name>
<dbReference type="AlphaFoldDB" id="A0A9W5U2T4"/>
<reference evidence="1" key="2">
    <citation type="submission" date="2020-09" db="EMBL/GenBank/DDBJ databases">
        <authorList>
            <person name="Sun Q."/>
            <person name="Zhou Y."/>
        </authorList>
    </citation>
    <scope>NUCLEOTIDE SEQUENCE</scope>
    <source>
        <strain evidence="1">CGMCC 1.15454</strain>
    </source>
</reference>
<organism evidence="1 2">
    <name type="scientific">Lentibacillus populi</name>
    <dbReference type="NCBI Taxonomy" id="1827502"/>
    <lineage>
        <taxon>Bacteria</taxon>
        <taxon>Bacillati</taxon>
        <taxon>Bacillota</taxon>
        <taxon>Bacilli</taxon>
        <taxon>Bacillales</taxon>
        <taxon>Bacillaceae</taxon>
        <taxon>Lentibacillus</taxon>
    </lineage>
</organism>